<dbReference type="InParanoid" id="A0A067MQC1"/>
<dbReference type="SUPFAM" id="SSF56219">
    <property type="entry name" value="DNase I-like"/>
    <property type="match status" value="1"/>
</dbReference>
<keyword evidence="4" id="KW-1185">Reference proteome</keyword>
<keyword evidence="1" id="KW-1133">Transmembrane helix</keyword>
<accession>A0A067MQC1</accession>
<evidence type="ECO:0000313" key="4">
    <source>
        <dbReference type="Proteomes" id="UP000027195"/>
    </source>
</evidence>
<dbReference type="InterPro" id="IPR036691">
    <property type="entry name" value="Endo/exonu/phosph_ase_sf"/>
</dbReference>
<feature type="transmembrane region" description="Helical" evidence="1">
    <location>
        <begin position="371"/>
        <end position="401"/>
    </location>
</feature>
<dbReference type="Proteomes" id="UP000027195">
    <property type="component" value="Unassembled WGS sequence"/>
</dbReference>
<evidence type="ECO:0000256" key="1">
    <source>
        <dbReference type="SAM" id="Phobius"/>
    </source>
</evidence>
<dbReference type="GO" id="GO:0004439">
    <property type="term" value="F:phosphatidylinositol-4,5-bisphosphate 5-phosphatase activity"/>
    <property type="evidence" value="ECO:0007669"/>
    <property type="project" value="TreeGrafter"/>
</dbReference>
<dbReference type="Pfam" id="PF22669">
    <property type="entry name" value="Exo_endo_phos2"/>
    <property type="match status" value="1"/>
</dbReference>
<dbReference type="InterPro" id="IPR000300">
    <property type="entry name" value="IPPc"/>
</dbReference>
<evidence type="ECO:0000259" key="2">
    <source>
        <dbReference type="SMART" id="SM00128"/>
    </source>
</evidence>
<feature type="domain" description="Inositol polyphosphate-related phosphatase" evidence="2">
    <location>
        <begin position="2"/>
        <end position="331"/>
    </location>
</feature>
<organism evidence="3 4">
    <name type="scientific">Botryobasidium botryosum (strain FD-172 SS1)</name>
    <dbReference type="NCBI Taxonomy" id="930990"/>
    <lineage>
        <taxon>Eukaryota</taxon>
        <taxon>Fungi</taxon>
        <taxon>Dikarya</taxon>
        <taxon>Basidiomycota</taxon>
        <taxon>Agaricomycotina</taxon>
        <taxon>Agaricomycetes</taxon>
        <taxon>Cantharellales</taxon>
        <taxon>Botryobasidiaceae</taxon>
        <taxon>Botryobasidium</taxon>
    </lineage>
</organism>
<dbReference type="SMART" id="SM00128">
    <property type="entry name" value="IPPc"/>
    <property type="match status" value="1"/>
</dbReference>
<dbReference type="InterPro" id="IPR046985">
    <property type="entry name" value="IP5"/>
</dbReference>
<dbReference type="EMBL" id="KL198022">
    <property type="protein sequence ID" value="KDQ17928.1"/>
    <property type="molecule type" value="Genomic_DNA"/>
</dbReference>
<dbReference type="PANTHER" id="PTHR11200:SF286">
    <property type="entry name" value="5-PHOSPHATASE, PUTATIVE (AFU_ORTHOLOGUE AFUA_5G07600)-RELATED"/>
    <property type="match status" value="1"/>
</dbReference>
<gene>
    <name evidence="3" type="ORF">BOTBODRAFT_63676</name>
</gene>
<reference evidence="4" key="1">
    <citation type="journal article" date="2014" name="Proc. Natl. Acad. Sci. U.S.A.">
        <title>Extensive sampling of basidiomycete genomes demonstrates inadequacy of the white-rot/brown-rot paradigm for wood decay fungi.</title>
        <authorList>
            <person name="Riley R."/>
            <person name="Salamov A.A."/>
            <person name="Brown D.W."/>
            <person name="Nagy L.G."/>
            <person name="Floudas D."/>
            <person name="Held B.W."/>
            <person name="Levasseur A."/>
            <person name="Lombard V."/>
            <person name="Morin E."/>
            <person name="Otillar R."/>
            <person name="Lindquist E.A."/>
            <person name="Sun H."/>
            <person name="LaButti K.M."/>
            <person name="Schmutz J."/>
            <person name="Jabbour D."/>
            <person name="Luo H."/>
            <person name="Baker S.E."/>
            <person name="Pisabarro A.G."/>
            <person name="Walton J.D."/>
            <person name="Blanchette R.A."/>
            <person name="Henrissat B."/>
            <person name="Martin F."/>
            <person name="Cullen D."/>
            <person name="Hibbett D.S."/>
            <person name="Grigoriev I.V."/>
        </authorList>
    </citation>
    <scope>NUCLEOTIDE SEQUENCE [LARGE SCALE GENOMIC DNA]</scope>
    <source>
        <strain evidence="4">FD-172 SS1</strain>
    </source>
</reference>
<dbReference type="Gene3D" id="3.60.10.10">
    <property type="entry name" value="Endonuclease/exonuclease/phosphatase"/>
    <property type="match status" value="1"/>
</dbReference>
<keyword evidence="1" id="KW-0812">Transmembrane</keyword>
<dbReference type="AlphaFoldDB" id="A0A067MQC1"/>
<dbReference type="STRING" id="930990.A0A067MQC1"/>
<keyword evidence="1" id="KW-0472">Membrane</keyword>
<protein>
    <recommendedName>
        <fullName evidence="2">Inositol polyphosphate-related phosphatase domain-containing protein</fullName>
    </recommendedName>
</protein>
<evidence type="ECO:0000313" key="3">
    <source>
        <dbReference type="EMBL" id="KDQ17928.1"/>
    </source>
</evidence>
<dbReference type="GO" id="GO:0046856">
    <property type="term" value="P:phosphatidylinositol dephosphorylation"/>
    <property type="evidence" value="ECO:0007669"/>
    <property type="project" value="InterPro"/>
</dbReference>
<dbReference type="OrthoDB" id="62798at2759"/>
<proteinExistence type="predicted"/>
<dbReference type="PANTHER" id="PTHR11200">
    <property type="entry name" value="INOSITOL 5-PHOSPHATASE"/>
    <property type="match status" value="1"/>
</dbReference>
<dbReference type="HOGENOM" id="CLU_025224_0_0_1"/>
<name>A0A067MQC1_BOTB1</name>
<sequence>MSGLLVQIASYNTNLQGAFALPQDLVDWLAPTLDTTRKEADRSPDIVAVGFQELLPLHLGFSGLSGPVLASRDALIRAQIEVHAAKKDGARYTLVGKVVNVGVALLVYARDDGIGRRVCDVQTQWAGCGPLGMGNKGGVGVRFRVRDEDGGPGEVFTFVAAHLAAHTHNTQRRIQDFTNIVSNLVFPPTPVSTSWTTIYNTSHLFFFGDLNFRLSLPPSITREVVLDKMGTLAGREEAKQWDELSLKRKEGVVLAGMNEGEFWKFPCSYKFIVGEENAYSKKRFPAWTDRIFYATHASTITPLIYTTIHSYTTSDHKPITALLFIPSPPTPTSPTSPPLLQHPGTPFAPASALTYYSTRATGKTLDLLVGWIWYMLRVIGIGHAGVGVGNFVLGLGAIAWWKALWPRA</sequence>